<name>A0A0U3GKU7_9MICC</name>
<feature type="domain" description="Mur ligase N-terminal catalytic" evidence="15">
    <location>
        <begin position="14"/>
        <end position="111"/>
    </location>
</feature>
<evidence type="ECO:0000256" key="4">
    <source>
        <dbReference type="ARBA" id="ARBA00022490"/>
    </source>
</evidence>
<comment type="pathway">
    <text evidence="2 14">Cell wall biogenesis; peptidoglycan biosynthesis.</text>
</comment>
<dbReference type="EMBL" id="CP013254">
    <property type="protein sequence ID" value="ALU39859.1"/>
    <property type="molecule type" value="Genomic_DNA"/>
</dbReference>
<feature type="binding site" evidence="14">
    <location>
        <begin position="119"/>
        <end position="125"/>
    </location>
    <ligand>
        <name>ATP</name>
        <dbReference type="ChEBI" id="CHEBI:30616"/>
    </ligand>
</feature>
<dbReference type="InterPro" id="IPR004101">
    <property type="entry name" value="Mur_ligase_C"/>
</dbReference>
<gene>
    <name evidence="14 19" type="primary">murC</name>
    <name evidence="18" type="ORF">AS188_08995</name>
    <name evidence="19" type="ORF">KFL01_12550</name>
</gene>
<dbReference type="GO" id="GO:0008763">
    <property type="term" value="F:UDP-N-acetylmuramate-L-alanine ligase activity"/>
    <property type="evidence" value="ECO:0007669"/>
    <property type="project" value="UniProtKB-UniRule"/>
</dbReference>
<dbReference type="Gene3D" id="3.40.1190.10">
    <property type="entry name" value="Mur-like, catalytic domain"/>
    <property type="match status" value="1"/>
</dbReference>
<evidence type="ECO:0000256" key="1">
    <source>
        <dbReference type="ARBA" id="ARBA00004496"/>
    </source>
</evidence>
<dbReference type="InterPro" id="IPR036615">
    <property type="entry name" value="Mur_ligase_C_dom_sf"/>
</dbReference>
<dbReference type="InterPro" id="IPR005758">
    <property type="entry name" value="UDP-N-AcMur_Ala_ligase_MurC"/>
</dbReference>
<dbReference type="EMBL" id="BJZR01000026">
    <property type="protein sequence ID" value="GEO91949.1"/>
    <property type="molecule type" value="Genomic_DNA"/>
</dbReference>
<evidence type="ECO:0000313" key="18">
    <source>
        <dbReference type="EMBL" id="ALU39859.1"/>
    </source>
</evidence>
<keyword evidence="9 14" id="KW-0133">Cell shape</keyword>
<keyword evidence="8 14" id="KW-0067">ATP-binding</keyword>
<keyword evidence="10 14" id="KW-0573">Peptidoglycan synthesis</keyword>
<evidence type="ECO:0000256" key="6">
    <source>
        <dbReference type="ARBA" id="ARBA00022618"/>
    </source>
</evidence>
<evidence type="ECO:0000256" key="5">
    <source>
        <dbReference type="ARBA" id="ARBA00022598"/>
    </source>
</evidence>
<dbReference type="RefSeq" id="WP_058858567.1">
    <property type="nucleotide sequence ID" value="NZ_BJZR01000026.1"/>
</dbReference>
<dbReference type="InterPro" id="IPR000713">
    <property type="entry name" value="Mur_ligase_N"/>
</dbReference>
<evidence type="ECO:0000256" key="9">
    <source>
        <dbReference type="ARBA" id="ARBA00022960"/>
    </source>
</evidence>
<dbReference type="SUPFAM" id="SSF53244">
    <property type="entry name" value="MurD-like peptide ligases, peptide-binding domain"/>
    <property type="match status" value="1"/>
</dbReference>
<evidence type="ECO:0000256" key="8">
    <source>
        <dbReference type="ARBA" id="ARBA00022840"/>
    </source>
</evidence>
<dbReference type="InterPro" id="IPR050061">
    <property type="entry name" value="MurCDEF_pg_biosynth"/>
</dbReference>
<evidence type="ECO:0000256" key="11">
    <source>
        <dbReference type="ARBA" id="ARBA00023306"/>
    </source>
</evidence>
<keyword evidence="12 14" id="KW-0961">Cell wall biogenesis/degradation</keyword>
<dbReference type="Pfam" id="PF08245">
    <property type="entry name" value="Mur_ligase_M"/>
    <property type="match status" value="1"/>
</dbReference>
<dbReference type="InterPro" id="IPR036565">
    <property type="entry name" value="Mur-like_cat_sf"/>
</dbReference>
<dbReference type="PANTHER" id="PTHR43445:SF3">
    <property type="entry name" value="UDP-N-ACETYLMURAMATE--L-ALANINE LIGASE"/>
    <property type="match status" value="1"/>
</dbReference>
<dbReference type="GO" id="GO:0005524">
    <property type="term" value="F:ATP binding"/>
    <property type="evidence" value="ECO:0007669"/>
    <property type="project" value="UniProtKB-UniRule"/>
</dbReference>
<evidence type="ECO:0000259" key="17">
    <source>
        <dbReference type="Pfam" id="PF08245"/>
    </source>
</evidence>
<reference evidence="18 20" key="1">
    <citation type="submission" date="2015-11" db="EMBL/GenBank/DDBJ databases">
        <title>Complete Genome Sequence of Kocuria flava strain HO-9041.</title>
        <authorList>
            <person name="Zhou M."/>
            <person name="Dai J."/>
        </authorList>
    </citation>
    <scope>NUCLEOTIDE SEQUENCE [LARGE SCALE GENOMIC DNA]</scope>
    <source>
        <strain evidence="18 20">HO-9041</strain>
    </source>
</reference>
<dbReference type="AlphaFoldDB" id="A0A0U3GKU7"/>
<dbReference type="GO" id="GO:0005737">
    <property type="term" value="C:cytoplasm"/>
    <property type="evidence" value="ECO:0007669"/>
    <property type="project" value="UniProtKB-SubCell"/>
</dbReference>
<dbReference type="GO" id="GO:0071555">
    <property type="term" value="P:cell wall organization"/>
    <property type="evidence" value="ECO:0007669"/>
    <property type="project" value="UniProtKB-KW"/>
</dbReference>
<evidence type="ECO:0000256" key="12">
    <source>
        <dbReference type="ARBA" id="ARBA00023316"/>
    </source>
</evidence>
<protein>
    <recommendedName>
        <fullName evidence="3 14">UDP-N-acetylmuramate--L-alanine ligase</fullName>
        <ecNumber evidence="3 14">6.3.2.8</ecNumber>
    </recommendedName>
    <alternativeName>
        <fullName evidence="14">UDP-N-acetylmuramoyl-L-alanine synthetase</fullName>
    </alternativeName>
</protein>
<comment type="function">
    <text evidence="14">Cell wall formation.</text>
</comment>
<dbReference type="GO" id="GO:0051301">
    <property type="term" value="P:cell division"/>
    <property type="evidence" value="ECO:0007669"/>
    <property type="project" value="UniProtKB-KW"/>
</dbReference>
<comment type="subcellular location">
    <subcellularLocation>
        <location evidence="1 14">Cytoplasm</location>
    </subcellularLocation>
</comment>
<keyword evidence="7 14" id="KW-0547">Nucleotide-binding</keyword>
<keyword evidence="6 14" id="KW-0132">Cell division</keyword>
<organism evidence="18 20">
    <name type="scientific">Kocuria flava</name>
    <dbReference type="NCBI Taxonomy" id="446860"/>
    <lineage>
        <taxon>Bacteria</taxon>
        <taxon>Bacillati</taxon>
        <taxon>Actinomycetota</taxon>
        <taxon>Actinomycetes</taxon>
        <taxon>Micrococcales</taxon>
        <taxon>Micrococcaceae</taxon>
        <taxon>Kocuria</taxon>
    </lineage>
</organism>
<dbReference type="SUPFAM" id="SSF53623">
    <property type="entry name" value="MurD-like peptide ligases, catalytic domain"/>
    <property type="match status" value="1"/>
</dbReference>
<feature type="domain" description="Mur ligase C-terminal" evidence="16">
    <location>
        <begin position="324"/>
        <end position="451"/>
    </location>
</feature>
<dbReference type="NCBIfam" id="TIGR01082">
    <property type="entry name" value="murC"/>
    <property type="match status" value="1"/>
</dbReference>
<keyword evidence="4 14" id="KW-0963">Cytoplasm</keyword>
<dbReference type="Proteomes" id="UP000321155">
    <property type="component" value="Unassembled WGS sequence"/>
</dbReference>
<keyword evidence="21" id="KW-1185">Reference proteome</keyword>
<dbReference type="Pfam" id="PF01225">
    <property type="entry name" value="Mur_ligase"/>
    <property type="match status" value="1"/>
</dbReference>
<dbReference type="OrthoDB" id="9804126at2"/>
<dbReference type="PANTHER" id="PTHR43445">
    <property type="entry name" value="UDP-N-ACETYLMURAMATE--L-ALANINE LIGASE-RELATED"/>
    <property type="match status" value="1"/>
</dbReference>
<keyword evidence="11 14" id="KW-0131">Cell cycle</keyword>
<evidence type="ECO:0000313" key="19">
    <source>
        <dbReference type="EMBL" id="GEO91949.1"/>
    </source>
</evidence>
<evidence type="ECO:0000256" key="2">
    <source>
        <dbReference type="ARBA" id="ARBA00004752"/>
    </source>
</evidence>
<dbReference type="EC" id="6.3.2.8" evidence="3 14"/>
<dbReference type="SUPFAM" id="SSF51984">
    <property type="entry name" value="MurCD N-terminal domain"/>
    <property type="match status" value="1"/>
</dbReference>
<evidence type="ECO:0000259" key="15">
    <source>
        <dbReference type="Pfam" id="PF01225"/>
    </source>
</evidence>
<evidence type="ECO:0000313" key="21">
    <source>
        <dbReference type="Proteomes" id="UP000321155"/>
    </source>
</evidence>
<dbReference type="Gene3D" id="3.90.190.20">
    <property type="entry name" value="Mur ligase, C-terminal domain"/>
    <property type="match status" value="1"/>
</dbReference>
<comment type="catalytic activity">
    <reaction evidence="13 14">
        <text>UDP-N-acetyl-alpha-D-muramate + L-alanine + ATP = UDP-N-acetyl-alpha-D-muramoyl-L-alanine + ADP + phosphate + H(+)</text>
        <dbReference type="Rhea" id="RHEA:23372"/>
        <dbReference type="ChEBI" id="CHEBI:15378"/>
        <dbReference type="ChEBI" id="CHEBI:30616"/>
        <dbReference type="ChEBI" id="CHEBI:43474"/>
        <dbReference type="ChEBI" id="CHEBI:57972"/>
        <dbReference type="ChEBI" id="CHEBI:70757"/>
        <dbReference type="ChEBI" id="CHEBI:83898"/>
        <dbReference type="ChEBI" id="CHEBI:456216"/>
        <dbReference type="EC" id="6.3.2.8"/>
    </reaction>
</comment>
<dbReference type="GO" id="GO:0009252">
    <property type="term" value="P:peptidoglycan biosynthetic process"/>
    <property type="evidence" value="ECO:0007669"/>
    <property type="project" value="UniProtKB-UniRule"/>
</dbReference>
<dbReference type="Gene3D" id="3.40.50.720">
    <property type="entry name" value="NAD(P)-binding Rossmann-like Domain"/>
    <property type="match status" value="1"/>
</dbReference>
<evidence type="ECO:0000256" key="3">
    <source>
        <dbReference type="ARBA" id="ARBA00012211"/>
    </source>
</evidence>
<sequence length="471" mass="48120">MSAEQVLDPGRLGRIHLVGMGGAGMSAVAKLLLARGAAVSGSDRQDSPALRELAALGATVHVGQRAENVAGADTVVVSTAIAADNPEYAAARAAGTRVLHRSDGLAAAMQGRDVVAVAGTHGKTTTSSMAAVALRAAGLEPSWAIGAHVADLGSNAALGAGRWFVAEADESDGSFLRYGPRIAVVTNIEPDHLDFYGSAEAFQRAFDDFAATLAPGGLLVACADDAGSRALAERHRAAGGRVVTYGTDPGADVRVLPGTAEGLATRSTLVLGTGPERRQLPLELGVPGRHNVLNAAAALCAAVEAGAPPEDAARGLAGFTGSARRFDLRGEAGGVRVVDDYAHHPTEVVAALTAAREVAGDNRVLVVFQPHLFSRTREFAAEFAAALALADEAFVLDVFAAREQPVPGLTSEVITSRAPGHVHYVPGADEAVARAAAAARPGDLVLTVGAGDVTALGPRLLEQLADRARER</sequence>
<feature type="domain" description="Mur ligase central" evidence="17">
    <location>
        <begin position="117"/>
        <end position="302"/>
    </location>
</feature>
<evidence type="ECO:0000256" key="14">
    <source>
        <dbReference type="HAMAP-Rule" id="MF_00046"/>
    </source>
</evidence>
<dbReference type="STRING" id="446860.AS188_08995"/>
<dbReference type="Proteomes" id="UP000057181">
    <property type="component" value="Chromosome"/>
</dbReference>
<reference evidence="19 21" key="2">
    <citation type="submission" date="2019-07" db="EMBL/GenBank/DDBJ databases">
        <title>Whole genome shotgun sequence of Kocuria flava NBRC 107626.</title>
        <authorList>
            <person name="Hosoyama A."/>
            <person name="Uohara A."/>
            <person name="Ohji S."/>
            <person name="Ichikawa N."/>
        </authorList>
    </citation>
    <scope>NUCLEOTIDE SEQUENCE [LARGE SCALE GENOMIC DNA]</scope>
    <source>
        <strain evidence="19 21">NBRC 107626</strain>
    </source>
</reference>
<proteinExistence type="inferred from homology"/>
<evidence type="ECO:0000256" key="13">
    <source>
        <dbReference type="ARBA" id="ARBA00047833"/>
    </source>
</evidence>
<evidence type="ECO:0000259" key="16">
    <source>
        <dbReference type="Pfam" id="PF02875"/>
    </source>
</evidence>
<dbReference type="Pfam" id="PF02875">
    <property type="entry name" value="Mur_ligase_C"/>
    <property type="match status" value="1"/>
</dbReference>
<dbReference type="GO" id="GO:0008360">
    <property type="term" value="P:regulation of cell shape"/>
    <property type="evidence" value="ECO:0007669"/>
    <property type="project" value="UniProtKB-KW"/>
</dbReference>
<evidence type="ECO:0000256" key="10">
    <source>
        <dbReference type="ARBA" id="ARBA00022984"/>
    </source>
</evidence>
<evidence type="ECO:0000313" key="20">
    <source>
        <dbReference type="Proteomes" id="UP000057181"/>
    </source>
</evidence>
<accession>A0A0U3GKU7</accession>
<dbReference type="UniPathway" id="UPA00219"/>
<evidence type="ECO:0000256" key="7">
    <source>
        <dbReference type="ARBA" id="ARBA00022741"/>
    </source>
</evidence>
<keyword evidence="5 14" id="KW-0436">Ligase</keyword>
<dbReference type="InterPro" id="IPR013221">
    <property type="entry name" value="Mur_ligase_cen"/>
</dbReference>
<dbReference type="KEGG" id="kfv:AS188_08995"/>
<comment type="similarity">
    <text evidence="14">Belongs to the MurCDEF family.</text>
</comment>
<dbReference type="HAMAP" id="MF_00046">
    <property type="entry name" value="MurC"/>
    <property type="match status" value="1"/>
</dbReference>